<accession>A0A255GFN7</accession>
<dbReference type="AlphaFoldDB" id="A0A255GFN7"/>
<proteinExistence type="predicted"/>
<dbReference type="Proteomes" id="UP000215896">
    <property type="component" value="Unassembled WGS sequence"/>
</dbReference>
<sequence>MLRRLLIATGALGLLWFGGCLKWFRYPATDEPRSTDAAYVLASGGGVARVGDGDLDALPGRTIVLSVSDVLAGRPDYQQACAQPDVVCLSPDPVTTRGEARVFAELARERGWRSVTVVTHQSHITRSRMLMKRCFPGEVRMQAIDAENGRRAWAYAFAYETGAMIKAQLIRSC</sequence>
<organism evidence="1 2">
    <name type="scientific">Enemella evansiae</name>
    <dbReference type="NCBI Taxonomy" id="2016499"/>
    <lineage>
        <taxon>Bacteria</taxon>
        <taxon>Bacillati</taxon>
        <taxon>Actinomycetota</taxon>
        <taxon>Actinomycetes</taxon>
        <taxon>Propionibacteriales</taxon>
        <taxon>Propionibacteriaceae</taxon>
        <taxon>Enemella</taxon>
    </lineage>
</organism>
<name>A0A255GFN7_9ACTN</name>
<comment type="caution">
    <text evidence="1">The sequence shown here is derived from an EMBL/GenBank/DDBJ whole genome shotgun (WGS) entry which is preliminary data.</text>
</comment>
<dbReference type="EMBL" id="NMVO01000015">
    <property type="protein sequence ID" value="OYO11784.1"/>
    <property type="molecule type" value="Genomic_DNA"/>
</dbReference>
<evidence type="ECO:0000313" key="2">
    <source>
        <dbReference type="Proteomes" id="UP000215896"/>
    </source>
</evidence>
<keyword evidence="2" id="KW-1185">Reference proteome</keyword>
<evidence type="ECO:0000313" key="1">
    <source>
        <dbReference type="EMBL" id="OYO11784.1"/>
    </source>
</evidence>
<protein>
    <submittedName>
        <fullName evidence="1">Uncharacterized protein</fullName>
    </submittedName>
</protein>
<accession>A0A4R6LKX2</accession>
<dbReference type="PROSITE" id="PS51257">
    <property type="entry name" value="PROKAR_LIPOPROTEIN"/>
    <property type="match status" value="1"/>
</dbReference>
<gene>
    <name evidence="1" type="ORF">CGZ94_15385</name>
</gene>
<reference evidence="1 2" key="1">
    <citation type="submission" date="2017-07" db="EMBL/GenBank/DDBJ databases">
        <title>Draft whole genome sequences of clinical Proprionibacteriaceae strains.</title>
        <authorList>
            <person name="Bernier A.-M."/>
            <person name="Bernard K."/>
            <person name="Domingo M.-C."/>
        </authorList>
    </citation>
    <scope>NUCLEOTIDE SEQUENCE [LARGE SCALE GENOMIC DNA]</scope>
    <source>
        <strain evidence="1 2">NML 030167</strain>
    </source>
</reference>